<feature type="signal peptide" evidence="2">
    <location>
        <begin position="1"/>
        <end position="23"/>
    </location>
</feature>
<sequence>MILTKCTLLVGLILTLLSDPILGRKGLSGSHSYPKSGGLSGGGHHRTGGLSGGGHGYPSSSHSGGLSGGGHGYPSSGGSHSYPSSGGSHSYPSSGGSHSYPSSGGVHTHPSSGGSHTYPSSGGSHTYPSSGGSKSYPNSGGAHTYPTSGKTHGYPTSGGGLSGGGHPSNNPVRHTTTVNHYHYSPPAQITYIPRGGSPMNYPVYRGTPPTYVYQYKDSGSKYGTLLAGLALMNLGTLGVAGYAAHQAHQANHGSNTYKPQPGEICKFAIKKENGDYEETKIDCQIISSFILQDMAAQPAGNNLNNSTITTTTTVTNVTIVNSTNAGQLLTTQPPVPLIPAPGGIMYNMLPNGTLVPVVNNPGVPGFVNVTQNQSAPLNPGSSSVVVTTTTTNTTQLVSALDVKGKPVVVTPGMQCFVIRLSPMGNMRKTVPCGVLQTYADKSLKPNAATKHVPMFTVVAAILAYCIAY</sequence>
<feature type="compositionally biased region" description="Low complexity" evidence="1">
    <location>
        <begin position="73"/>
        <end position="105"/>
    </location>
</feature>
<feature type="region of interest" description="Disordered" evidence="1">
    <location>
        <begin position="30"/>
        <end position="179"/>
    </location>
</feature>
<dbReference type="EMBL" id="CADEBD010000312">
    <property type="protein sequence ID" value="CAB3242499.1"/>
    <property type="molecule type" value="Genomic_DNA"/>
</dbReference>
<proteinExistence type="predicted"/>
<feature type="compositionally biased region" description="Polar residues" evidence="1">
    <location>
        <begin position="109"/>
        <end position="138"/>
    </location>
</feature>
<reference evidence="3 4" key="1">
    <citation type="submission" date="2020-04" db="EMBL/GenBank/DDBJ databases">
        <authorList>
            <person name="Wallbank WR R."/>
            <person name="Pardo Diaz C."/>
            <person name="Kozak K."/>
            <person name="Martin S."/>
            <person name="Jiggins C."/>
            <person name="Moest M."/>
            <person name="Warren A I."/>
            <person name="Byers J.R.P. K."/>
            <person name="Montejo-Kovacevich G."/>
            <person name="Yen C E."/>
        </authorList>
    </citation>
    <scope>NUCLEOTIDE SEQUENCE [LARGE SCALE GENOMIC DNA]</scope>
</reference>
<feature type="chain" id="PRO_5035762697" evidence="2">
    <location>
        <begin position="24"/>
        <end position="468"/>
    </location>
</feature>
<evidence type="ECO:0000313" key="3">
    <source>
        <dbReference type="EMBL" id="CAB3242499.1"/>
    </source>
</evidence>
<protein>
    <submittedName>
        <fullName evidence="3">Uncharacterized protein</fullName>
    </submittedName>
</protein>
<keyword evidence="2" id="KW-0732">Signal</keyword>
<dbReference type="Proteomes" id="UP000494256">
    <property type="component" value="Unassembled WGS sequence"/>
</dbReference>
<dbReference type="OrthoDB" id="5864420at2759"/>
<name>A0A8S1AAS6_ARCPL</name>
<evidence type="ECO:0000313" key="4">
    <source>
        <dbReference type="Proteomes" id="UP000494256"/>
    </source>
</evidence>
<feature type="compositionally biased region" description="Gly residues" evidence="1">
    <location>
        <begin position="156"/>
        <end position="166"/>
    </location>
</feature>
<organism evidence="3 4">
    <name type="scientific">Arctia plantaginis</name>
    <name type="common">Wood tiger moth</name>
    <name type="synonym">Phalaena plantaginis</name>
    <dbReference type="NCBI Taxonomy" id="874455"/>
    <lineage>
        <taxon>Eukaryota</taxon>
        <taxon>Metazoa</taxon>
        <taxon>Ecdysozoa</taxon>
        <taxon>Arthropoda</taxon>
        <taxon>Hexapoda</taxon>
        <taxon>Insecta</taxon>
        <taxon>Pterygota</taxon>
        <taxon>Neoptera</taxon>
        <taxon>Endopterygota</taxon>
        <taxon>Lepidoptera</taxon>
        <taxon>Glossata</taxon>
        <taxon>Ditrysia</taxon>
        <taxon>Noctuoidea</taxon>
        <taxon>Erebidae</taxon>
        <taxon>Arctiinae</taxon>
        <taxon>Arctia</taxon>
    </lineage>
</organism>
<evidence type="ECO:0000256" key="1">
    <source>
        <dbReference type="SAM" id="MobiDB-lite"/>
    </source>
</evidence>
<accession>A0A8S1AAS6</accession>
<evidence type="ECO:0000256" key="2">
    <source>
        <dbReference type="SAM" id="SignalP"/>
    </source>
</evidence>
<gene>
    <name evidence="3" type="ORF">APLA_LOCUS10016</name>
</gene>
<comment type="caution">
    <text evidence="3">The sequence shown here is derived from an EMBL/GenBank/DDBJ whole genome shotgun (WGS) entry which is preliminary data.</text>
</comment>
<dbReference type="AlphaFoldDB" id="A0A8S1AAS6"/>
<feature type="compositionally biased region" description="Polar residues" evidence="1">
    <location>
        <begin position="167"/>
        <end position="179"/>
    </location>
</feature>